<dbReference type="SUPFAM" id="SSF55060">
    <property type="entry name" value="GHMP Kinase, C-terminal domain"/>
    <property type="match status" value="1"/>
</dbReference>
<keyword evidence="2" id="KW-0808">Transferase</keyword>
<dbReference type="EMBL" id="AP026709">
    <property type="protein sequence ID" value="BDQ38563.1"/>
    <property type="molecule type" value="Genomic_DNA"/>
</dbReference>
<dbReference type="InterPro" id="IPR006203">
    <property type="entry name" value="GHMP_knse_ATP-bd_CS"/>
</dbReference>
<keyword evidence="4" id="KW-0418">Kinase</keyword>
<evidence type="ECO:0000259" key="6">
    <source>
        <dbReference type="Pfam" id="PF00288"/>
    </source>
</evidence>
<protein>
    <submittedName>
        <fullName evidence="8">Galactokinase</fullName>
    </submittedName>
</protein>
<dbReference type="Pfam" id="PF10509">
    <property type="entry name" value="GalKase_gal_bdg"/>
    <property type="match status" value="1"/>
</dbReference>
<accession>A0ABN6S861</accession>
<reference evidence="8 9" key="1">
    <citation type="submission" date="2022-08" db="EMBL/GenBank/DDBJ databases">
        <title>Genome Sequence of the sulphate-reducing bacterium, Pseudodesulfovibrio sp. SYK.</title>
        <authorList>
            <person name="Kondo R."/>
            <person name="Kataoka T."/>
        </authorList>
    </citation>
    <scope>NUCLEOTIDE SEQUENCE [LARGE SCALE GENOMIC DNA]</scope>
    <source>
        <strain evidence="8 9">SYK</strain>
    </source>
</reference>
<evidence type="ECO:0000313" key="9">
    <source>
        <dbReference type="Proteomes" id="UP001317742"/>
    </source>
</evidence>
<gene>
    <name evidence="8" type="primary">galK</name>
    <name evidence="8" type="ORF">SYK_29230</name>
</gene>
<name>A0ABN6S861_9BACT</name>
<dbReference type="PANTHER" id="PTHR10457:SF7">
    <property type="entry name" value="GALACTOKINASE-RELATED"/>
    <property type="match status" value="1"/>
</dbReference>
<dbReference type="PRINTS" id="PR00473">
    <property type="entry name" value="GALCTOKINASE"/>
</dbReference>
<evidence type="ECO:0000259" key="7">
    <source>
        <dbReference type="Pfam" id="PF10509"/>
    </source>
</evidence>
<dbReference type="Pfam" id="PF00288">
    <property type="entry name" value="GHMP_kinases_N"/>
    <property type="match status" value="1"/>
</dbReference>
<keyword evidence="3" id="KW-0547">Nucleotide-binding</keyword>
<sequence length="436" mass="46718">MDSIRTYLHALDAGALNATLIELYGGSALSVQRQRYNNLLSRLEKWSGCSKAVLVIAPGRTELGGNHTDHNNGVVLAAGVHSDCLAVACPVDEAVIRVRSEGFPDSIEVDCTDLAPRVEEEGTSIALVRGVVAGFVSRGWAVGGFDACISGDVPVGAGLSSSAAFEVCIGQILNQLYCEGKRTSLELATVGREAENTYFGKPCGFMDQLACATQGILSIDFMTPETPGVMEIDFDFEATGYQLVVVDTGGSHADLTPEYAAIPEEMGRAARVMGQDVARGLTVQQVLDNVVAIRKGAGDRGVLRLIHFIEESERAQQQVVALQTNDMDGFLRLVNQSGDSSWRLLQNCISTTNALEQGIPLALTLTERFLGDKGAWRIQGGGFAGTIQAYVPNELVQQYSNFMNGVFKPGAVLPLRIRKPGMDCIRLKELRGVSSS</sequence>
<dbReference type="InterPro" id="IPR006204">
    <property type="entry name" value="GHMP_kinase_N_dom"/>
</dbReference>
<evidence type="ECO:0000256" key="4">
    <source>
        <dbReference type="ARBA" id="ARBA00022777"/>
    </source>
</evidence>
<dbReference type="PANTHER" id="PTHR10457">
    <property type="entry name" value="MEVALONATE KINASE/GALACTOKINASE"/>
    <property type="match status" value="1"/>
</dbReference>
<dbReference type="Gene3D" id="3.30.70.890">
    <property type="entry name" value="GHMP kinase, C-terminal domain"/>
    <property type="match status" value="1"/>
</dbReference>
<proteinExistence type="inferred from homology"/>
<dbReference type="Proteomes" id="UP001317742">
    <property type="component" value="Chromosome"/>
</dbReference>
<evidence type="ECO:0000256" key="1">
    <source>
        <dbReference type="ARBA" id="ARBA00006566"/>
    </source>
</evidence>
<keyword evidence="5" id="KW-0067">ATP-binding</keyword>
<feature type="domain" description="GHMP kinase N-terminal" evidence="6">
    <location>
        <begin position="135"/>
        <end position="214"/>
    </location>
</feature>
<organism evidence="8 9">
    <name type="scientific">Pseudodesulfovibrio nedwellii</name>
    <dbReference type="NCBI Taxonomy" id="2973072"/>
    <lineage>
        <taxon>Bacteria</taxon>
        <taxon>Pseudomonadati</taxon>
        <taxon>Thermodesulfobacteriota</taxon>
        <taxon>Desulfovibrionia</taxon>
        <taxon>Desulfovibrionales</taxon>
        <taxon>Desulfovibrionaceae</taxon>
    </lineage>
</organism>
<evidence type="ECO:0000313" key="8">
    <source>
        <dbReference type="EMBL" id="BDQ38563.1"/>
    </source>
</evidence>
<dbReference type="InterPro" id="IPR036554">
    <property type="entry name" value="GHMP_kinase_C_sf"/>
</dbReference>
<dbReference type="InterPro" id="IPR014721">
    <property type="entry name" value="Ribsml_uS5_D2-typ_fold_subgr"/>
</dbReference>
<dbReference type="InterPro" id="IPR020568">
    <property type="entry name" value="Ribosomal_Su5_D2-typ_SF"/>
</dbReference>
<dbReference type="SUPFAM" id="SSF54211">
    <property type="entry name" value="Ribosomal protein S5 domain 2-like"/>
    <property type="match status" value="1"/>
</dbReference>
<dbReference type="PIRSF" id="PIRSF000530">
    <property type="entry name" value="Galactokinase"/>
    <property type="match status" value="1"/>
</dbReference>
<dbReference type="InterPro" id="IPR019539">
    <property type="entry name" value="GalKase_N"/>
</dbReference>
<dbReference type="PRINTS" id="PR00959">
    <property type="entry name" value="MEVGALKINASE"/>
</dbReference>
<feature type="domain" description="Galactokinase N-terminal" evidence="7">
    <location>
        <begin position="52"/>
        <end position="88"/>
    </location>
</feature>
<comment type="similarity">
    <text evidence="1">Belongs to the GHMP kinase family. GalK subfamily.</text>
</comment>
<keyword evidence="9" id="KW-1185">Reference proteome</keyword>
<evidence type="ECO:0000256" key="5">
    <source>
        <dbReference type="ARBA" id="ARBA00022840"/>
    </source>
</evidence>
<dbReference type="RefSeq" id="WP_281761059.1">
    <property type="nucleotide sequence ID" value="NZ_AP026709.1"/>
</dbReference>
<dbReference type="InterPro" id="IPR006206">
    <property type="entry name" value="Mevalonate/galactokinase"/>
</dbReference>
<evidence type="ECO:0000256" key="2">
    <source>
        <dbReference type="ARBA" id="ARBA00022679"/>
    </source>
</evidence>
<dbReference type="InterPro" id="IPR000705">
    <property type="entry name" value="Galactokinase"/>
</dbReference>
<evidence type="ECO:0000256" key="3">
    <source>
        <dbReference type="ARBA" id="ARBA00022741"/>
    </source>
</evidence>
<dbReference type="PROSITE" id="PS00627">
    <property type="entry name" value="GHMP_KINASES_ATP"/>
    <property type="match status" value="1"/>
</dbReference>
<dbReference type="Gene3D" id="3.30.230.10">
    <property type="match status" value="1"/>
</dbReference>